<dbReference type="InterPro" id="IPR001370">
    <property type="entry name" value="BIR_rpt"/>
</dbReference>
<evidence type="ECO:0000313" key="7">
    <source>
        <dbReference type="Proteomes" id="UP000515158"/>
    </source>
</evidence>
<feature type="compositionally biased region" description="Polar residues" evidence="5">
    <location>
        <begin position="20"/>
        <end position="30"/>
    </location>
</feature>
<dbReference type="SMART" id="SM00238">
    <property type="entry name" value="BIR"/>
    <property type="match status" value="1"/>
</dbReference>
<reference evidence="8" key="1">
    <citation type="submission" date="2025-08" db="UniProtKB">
        <authorList>
            <consortium name="RefSeq"/>
        </authorList>
    </citation>
    <scope>IDENTIFICATION</scope>
    <source>
        <tissue evidence="8">Total insect</tissue>
    </source>
</reference>
<dbReference type="Pfam" id="PF00653">
    <property type="entry name" value="BIR"/>
    <property type="match status" value="1"/>
</dbReference>
<accession>A0A6P8Z4P8</accession>
<evidence type="ECO:0000256" key="5">
    <source>
        <dbReference type="SAM" id="MobiDB-lite"/>
    </source>
</evidence>
<feature type="compositionally biased region" description="Acidic residues" evidence="5">
    <location>
        <begin position="31"/>
        <end position="52"/>
    </location>
</feature>
<evidence type="ECO:0000256" key="2">
    <source>
        <dbReference type="ARBA" id="ARBA00022771"/>
    </source>
</evidence>
<dbReference type="InterPro" id="IPR050784">
    <property type="entry name" value="IAP"/>
</dbReference>
<evidence type="ECO:0000256" key="1">
    <source>
        <dbReference type="ARBA" id="ARBA00006672"/>
    </source>
</evidence>
<organism evidence="8">
    <name type="scientific">Thrips palmi</name>
    <name type="common">Melon thrips</name>
    <dbReference type="NCBI Taxonomy" id="161013"/>
    <lineage>
        <taxon>Eukaryota</taxon>
        <taxon>Metazoa</taxon>
        <taxon>Ecdysozoa</taxon>
        <taxon>Arthropoda</taxon>
        <taxon>Hexapoda</taxon>
        <taxon>Insecta</taxon>
        <taxon>Pterygota</taxon>
        <taxon>Neoptera</taxon>
        <taxon>Paraneoptera</taxon>
        <taxon>Thysanoptera</taxon>
        <taxon>Terebrantia</taxon>
        <taxon>Thripoidea</taxon>
        <taxon>Thripidae</taxon>
        <taxon>Thrips</taxon>
    </lineage>
</organism>
<feature type="compositionally biased region" description="Polar residues" evidence="5">
    <location>
        <begin position="113"/>
        <end position="137"/>
    </location>
</feature>
<dbReference type="GO" id="GO:0005737">
    <property type="term" value="C:cytoplasm"/>
    <property type="evidence" value="ECO:0007669"/>
    <property type="project" value="TreeGrafter"/>
</dbReference>
<dbReference type="GO" id="GO:0005634">
    <property type="term" value="C:nucleus"/>
    <property type="evidence" value="ECO:0007669"/>
    <property type="project" value="TreeGrafter"/>
</dbReference>
<dbReference type="Gene3D" id="3.30.40.10">
    <property type="entry name" value="Zinc/RING finger domain, C3HC4 (zinc finger)"/>
    <property type="match status" value="1"/>
</dbReference>
<keyword evidence="7" id="KW-1185">Reference proteome</keyword>
<evidence type="ECO:0000256" key="4">
    <source>
        <dbReference type="PROSITE-ProRule" id="PRU00175"/>
    </source>
</evidence>
<dbReference type="InterPro" id="IPR001841">
    <property type="entry name" value="Znf_RING"/>
</dbReference>
<feature type="compositionally biased region" description="Basic and acidic residues" evidence="5">
    <location>
        <begin position="1"/>
        <end position="14"/>
    </location>
</feature>
<comment type="similarity">
    <text evidence="1">Belongs to the IAP family.</text>
</comment>
<protein>
    <submittedName>
        <fullName evidence="8">Uncharacterized protein LOC117645464</fullName>
    </submittedName>
</protein>
<name>A0A6P8Z4P8_THRPL</name>
<dbReference type="GeneID" id="117645464"/>
<keyword evidence="3" id="KW-0862">Zinc</keyword>
<dbReference type="PROSITE" id="PS50143">
    <property type="entry name" value="BIR_REPEAT_2"/>
    <property type="match status" value="1"/>
</dbReference>
<dbReference type="PANTHER" id="PTHR10044">
    <property type="entry name" value="INHIBITOR OF APOPTOSIS"/>
    <property type="match status" value="1"/>
</dbReference>
<evidence type="ECO:0000313" key="8">
    <source>
        <dbReference type="RefSeq" id="XP_034241567.1"/>
    </source>
</evidence>
<dbReference type="Proteomes" id="UP000515158">
    <property type="component" value="Unplaced"/>
</dbReference>
<dbReference type="Gene3D" id="1.10.1170.10">
    <property type="entry name" value="Inhibitor Of Apoptosis Protein (2mihbC-IAP-1), Chain A"/>
    <property type="match status" value="1"/>
</dbReference>
<dbReference type="InParanoid" id="A0A6P8Z4P8"/>
<dbReference type="Pfam" id="PF13920">
    <property type="entry name" value="zf-C3HC4_3"/>
    <property type="match status" value="1"/>
</dbReference>
<dbReference type="PROSITE" id="PS50089">
    <property type="entry name" value="ZF_RING_2"/>
    <property type="match status" value="1"/>
</dbReference>
<dbReference type="GO" id="GO:0008270">
    <property type="term" value="F:zinc ion binding"/>
    <property type="evidence" value="ECO:0007669"/>
    <property type="project" value="UniProtKB-KW"/>
</dbReference>
<keyword evidence="2 4" id="KW-0863">Zinc-finger</keyword>
<proteinExistence type="inferred from homology"/>
<feature type="region of interest" description="Disordered" evidence="5">
    <location>
        <begin position="1"/>
        <end position="149"/>
    </location>
</feature>
<dbReference type="AlphaFoldDB" id="A0A6P8Z4P8"/>
<sequence length="390" mass="43958">MQKMERQEGDRPENMDTGDETSTLTPQEQVQESEEMLTEERGEENEEMETDNTESATQETPAQPEEADLTESATQEAPTQPEVVDLTDEENESQEATRCGPMQDISDEEGDHTNNTASEPDSAGAPSNSGEDQTVPDSTRPGEAHSPPLRSIYHDLLTVIIPERASQVNSLLDEIERTAERLVDRSHIERHAEQVTLFRGYFDKFANALNILPYKLPDFPDMQSAEKRMETFKRWPKDIKITPEALAENGFFYTGVKDAVMCFHCGTGLGRWKESDDVAFEHATYSPYCGFLVRLLGKEYVQKVQTQLQTIDNVPLHFKNIIKPHVAQSNTTQGHCKAHDKIICKICYERGVDVVVLPCAHLFTCTLCLPSMTHCGVCRAPIRYTLRVFV</sequence>
<gene>
    <name evidence="8" type="primary">LOC117645464</name>
</gene>
<dbReference type="RefSeq" id="XP_034241567.1">
    <property type="nucleotide sequence ID" value="XM_034385676.1"/>
</dbReference>
<dbReference type="KEGG" id="tpal:117645464"/>
<dbReference type="OrthoDB" id="5855668at2759"/>
<dbReference type="GO" id="GO:0051726">
    <property type="term" value="P:regulation of cell cycle"/>
    <property type="evidence" value="ECO:0007669"/>
    <property type="project" value="TreeGrafter"/>
</dbReference>
<dbReference type="InterPro" id="IPR013083">
    <property type="entry name" value="Znf_RING/FYVE/PHD"/>
</dbReference>
<dbReference type="SUPFAM" id="SSF57924">
    <property type="entry name" value="Inhibitor of apoptosis (IAP) repeat"/>
    <property type="match status" value="1"/>
</dbReference>
<keyword evidence="2 4" id="KW-0479">Metal-binding</keyword>
<evidence type="ECO:0000259" key="6">
    <source>
        <dbReference type="PROSITE" id="PS50089"/>
    </source>
</evidence>
<evidence type="ECO:0000256" key="3">
    <source>
        <dbReference type="ARBA" id="ARBA00022833"/>
    </source>
</evidence>
<dbReference type="PANTHER" id="PTHR10044:SF139">
    <property type="entry name" value="DEATH-ASSOCIATED INHIBITOR OF APOPTOSIS 2"/>
    <property type="match status" value="1"/>
</dbReference>
<feature type="domain" description="RING-type" evidence="6">
    <location>
        <begin position="344"/>
        <end position="379"/>
    </location>
</feature>
<dbReference type="CDD" id="cd00022">
    <property type="entry name" value="BIR"/>
    <property type="match status" value="1"/>
</dbReference>